<dbReference type="AlphaFoldDB" id="A0A452HST7"/>
<evidence type="ECO:0000313" key="2">
    <source>
        <dbReference type="Proteomes" id="UP000291020"/>
    </source>
</evidence>
<accession>A0A452HST7</accession>
<proteinExistence type="predicted"/>
<evidence type="ECO:0000313" key="1">
    <source>
        <dbReference type="Ensembl" id="ENSGAGP00000018150.1"/>
    </source>
</evidence>
<dbReference type="PANTHER" id="PTHR47218">
    <property type="entry name" value="C-TYPE LECTIN DOMAIN FAMILY 7 MEMBER A"/>
    <property type="match status" value="1"/>
</dbReference>
<sequence>MNAFSFQGSKFNPCPENWRRHGDYCYYFSTKWKTWQESKDYCLSLGSNLLKIKNKEELVISYPSVPRMKFSKNKCKLLHLGRKYQIHNYRMGNNW</sequence>
<dbReference type="PANTHER" id="PTHR47218:SF2">
    <property type="entry name" value="C-TYPE LECTIN DOMAIN-CONTAINING PROTEIN"/>
    <property type="match status" value="1"/>
</dbReference>
<keyword evidence="2" id="KW-1185">Reference proteome</keyword>
<dbReference type="GO" id="GO:0001872">
    <property type="term" value="F:(1-&gt;3)-beta-D-glucan binding"/>
    <property type="evidence" value="ECO:0007669"/>
    <property type="project" value="InterPro"/>
</dbReference>
<dbReference type="STRING" id="38772.ENSGAGP00000018150"/>
<dbReference type="InterPro" id="IPR016187">
    <property type="entry name" value="CTDL_fold"/>
</dbReference>
<reference evidence="1" key="3">
    <citation type="submission" date="2025-09" db="UniProtKB">
        <authorList>
            <consortium name="Ensembl"/>
        </authorList>
    </citation>
    <scope>IDENTIFICATION</scope>
</reference>
<protein>
    <recommendedName>
        <fullName evidence="3">C-type lectin domain-containing protein</fullName>
    </recommendedName>
</protein>
<dbReference type="InterPro" id="IPR042808">
    <property type="entry name" value="CLEC7A"/>
</dbReference>
<dbReference type="InterPro" id="IPR016186">
    <property type="entry name" value="C-type_lectin-like/link_sf"/>
</dbReference>
<evidence type="ECO:0008006" key="3">
    <source>
        <dbReference type="Google" id="ProtNLM"/>
    </source>
</evidence>
<name>A0A452HST7_9SAUR</name>
<dbReference type="SUPFAM" id="SSF56436">
    <property type="entry name" value="C-type lectin-like"/>
    <property type="match status" value="1"/>
</dbReference>
<reference evidence="2" key="1">
    <citation type="journal article" date="2017" name="PLoS ONE">
        <title>The Agassiz's desert tortoise genome provides a resource for the conservation of a threatened species.</title>
        <authorList>
            <person name="Tollis M."/>
            <person name="DeNardo D.F."/>
            <person name="Cornelius J.A."/>
            <person name="Dolby G.A."/>
            <person name="Edwards T."/>
            <person name="Henen B.T."/>
            <person name="Karl A.E."/>
            <person name="Murphy R.W."/>
            <person name="Kusumi K."/>
        </authorList>
    </citation>
    <scope>NUCLEOTIDE SEQUENCE [LARGE SCALE GENOMIC DNA]</scope>
</reference>
<dbReference type="Ensembl" id="ENSGAGT00000020688.1">
    <property type="protein sequence ID" value="ENSGAGP00000018150.1"/>
    <property type="gene ID" value="ENSGAGG00000013445.1"/>
</dbReference>
<reference evidence="1" key="2">
    <citation type="submission" date="2025-08" db="UniProtKB">
        <authorList>
            <consortium name="Ensembl"/>
        </authorList>
    </citation>
    <scope>IDENTIFICATION</scope>
</reference>
<organism evidence="1 2">
    <name type="scientific">Gopherus agassizii</name>
    <name type="common">Agassiz's desert tortoise</name>
    <dbReference type="NCBI Taxonomy" id="38772"/>
    <lineage>
        <taxon>Eukaryota</taxon>
        <taxon>Metazoa</taxon>
        <taxon>Chordata</taxon>
        <taxon>Craniata</taxon>
        <taxon>Vertebrata</taxon>
        <taxon>Euteleostomi</taxon>
        <taxon>Archelosauria</taxon>
        <taxon>Testudinata</taxon>
        <taxon>Testudines</taxon>
        <taxon>Cryptodira</taxon>
        <taxon>Durocryptodira</taxon>
        <taxon>Testudinoidea</taxon>
        <taxon>Testudinidae</taxon>
        <taxon>Gopherus</taxon>
    </lineage>
</organism>
<dbReference type="Gene3D" id="3.10.100.10">
    <property type="entry name" value="Mannose-Binding Protein A, subunit A"/>
    <property type="match status" value="1"/>
</dbReference>
<dbReference type="GO" id="GO:0071226">
    <property type="term" value="P:cellular response to molecule of fungal origin"/>
    <property type="evidence" value="ECO:0007669"/>
    <property type="project" value="InterPro"/>
</dbReference>
<dbReference type="Proteomes" id="UP000291020">
    <property type="component" value="Unassembled WGS sequence"/>
</dbReference>